<dbReference type="KEGG" id="ccro:CMC5_012600"/>
<dbReference type="Gene3D" id="3.90.25.10">
    <property type="entry name" value="UDP-galactose 4-epimerase, domain 1"/>
    <property type="match status" value="1"/>
</dbReference>
<evidence type="ECO:0000313" key="2">
    <source>
        <dbReference type="EMBL" id="AKT37130.1"/>
    </source>
</evidence>
<dbReference type="AlphaFoldDB" id="A0A0K1E8E9"/>
<dbReference type="NCBIfam" id="TIGR02622">
    <property type="entry name" value="CDP_4_6_dhtase"/>
    <property type="match status" value="1"/>
</dbReference>
<dbReference type="EMBL" id="CP012159">
    <property type="protein sequence ID" value="AKT37130.1"/>
    <property type="molecule type" value="Genomic_DNA"/>
</dbReference>
<keyword evidence="3" id="KW-1185">Reference proteome</keyword>
<protein>
    <submittedName>
        <fullName evidence="2">CDP-glucose 4,6-dehydratase</fullName>
    </submittedName>
</protein>
<dbReference type="InterPro" id="IPR013445">
    <property type="entry name" value="CDP_4_6_deHydtase"/>
</dbReference>
<organism evidence="2 3">
    <name type="scientific">Chondromyces crocatus</name>
    <dbReference type="NCBI Taxonomy" id="52"/>
    <lineage>
        <taxon>Bacteria</taxon>
        <taxon>Pseudomonadati</taxon>
        <taxon>Myxococcota</taxon>
        <taxon>Polyangia</taxon>
        <taxon>Polyangiales</taxon>
        <taxon>Polyangiaceae</taxon>
        <taxon>Chondromyces</taxon>
    </lineage>
</organism>
<sequence length="360" mass="38940">MLNDFYAGKRVLVTGHTGFKGSWLCRWLQRMGAQVVGFALPPEQVPNLFEAANIGRGMTSVSGDVRDLAALSEVVAEHRPELVFHLAAQALVRRSYRDPVETFGANVMGTVNLLEACRRVASARAIVVVTSDKCYENKEWVWGYRENEPLGGHDPYSASKACAELVTSAFQRSYFGAEGGPAVATARAGNVIGGGDWSEDRLVADIVRAAAQGKPVLIRNPRSTRPWQHVLDPLAGYLSLGQRLHETGQAHVGAWNFGPMEDPLPVGELARRLVESLGHGALEIAPVDPAAPHEATALRLDCSKARARLGWRPRLGIEQTLTLTAAWYRGYLADPASAVALLDTQLAAYEALLEGEAEVA</sequence>
<dbReference type="RefSeq" id="WP_050429539.1">
    <property type="nucleotide sequence ID" value="NZ_CP012159.1"/>
</dbReference>
<dbReference type="Gene3D" id="3.40.50.720">
    <property type="entry name" value="NAD(P)-binding Rossmann-like Domain"/>
    <property type="match status" value="1"/>
</dbReference>
<dbReference type="OrthoDB" id="9779041at2"/>
<dbReference type="CDD" id="cd05252">
    <property type="entry name" value="CDP_GD_SDR_e"/>
    <property type="match status" value="1"/>
</dbReference>
<dbReference type="InterPro" id="IPR016040">
    <property type="entry name" value="NAD(P)-bd_dom"/>
</dbReference>
<dbReference type="Pfam" id="PF16363">
    <property type="entry name" value="GDP_Man_Dehyd"/>
    <property type="match status" value="1"/>
</dbReference>
<accession>A0A0K1E8E9</accession>
<proteinExistence type="predicted"/>
<dbReference type="SUPFAM" id="SSF51735">
    <property type="entry name" value="NAD(P)-binding Rossmann-fold domains"/>
    <property type="match status" value="1"/>
</dbReference>
<evidence type="ECO:0000259" key="1">
    <source>
        <dbReference type="Pfam" id="PF16363"/>
    </source>
</evidence>
<gene>
    <name evidence="2" type="ORF">CMC5_012600</name>
</gene>
<dbReference type="STRING" id="52.CMC5_012600"/>
<feature type="domain" description="NAD(P)-binding" evidence="1">
    <location>
        <begin position="12"/>
        <end position="321"/>
    </location>
</feature>
<dbReference type="PATRIC" id="fig|52.7.peg.1342"/>
<dbReference type="PANTHER" id="PTHR43000">
    <property type="entry name" value="DTDP-D-GLUCOSE 4,6-DEHYDRATASE-RELATED"/>
    <property type="match status" value="1"/>
</dbReference>
<dbReference type="InterPro" id="IPR036291">
    <property type="entry name" value="NAD(P)-bd_dom_sf"/>
</dbReference>
<evidence type="ECO:0000313" key="3">
    <source>
        <dbReference type="Proteomes" id="UP000067626"/>
    </source>
</evidence>
<dbReference type="Proteomes" id="UP000067626">
    <property type="component" value="Chromosome"/>
</dbReference>
<reference evidence="2 3" key="1">
    <citation type="submission" date="2015-07" db="EMBL/GenBank/DDBJ databases">
        <title>Genome analysis of myxobacterium Chondromyces crocatus Cm c5 reveals a high potential for natural compound synthesis and the genetic basis for the loss of fruiting body formation.</title>
        <authorList>
            <person name="Zaburannyi N."/>
            <person name="Bunk B."/>
            <person name="Maier J."/>
            <person name="Overmann J."/>
            <person name="Mueller R."/>
        </authorList>
    </citation>
    <scope>NUCLEOTIDE SEQUENCE [LARGE SCALE GENOMIC DNA]</scope>
    <source>
        <strain evidence="2 3">Cm c5</strain>
    </source>
</reference>
<name>A0A0K1E8E9_CHOCO</name>